<evidence type="ECO:0000313" key="2">
    <source>
        <dbReference type="EMBL" id="KKN71944.1"/>
    </source>
</evidence>
<proteinExistence type="predicted"/>
<gene>
    <name evidence="2" type="ORF">LCGC14_0415900</name>
</gene>
<protein>
    <recommendedName>
        <fullName evidence="1">DNA-directed DNA polymerase family A palm domain-containing protein</fullName>
    </recommendedName>
</protein>
<sequence length="677" mass="76964">MNWQNVLHRIGYPGTALVLDFETFFDVGYTLKTMPVIEFLSDERFEFTGLGDFTMKHPFDDPINAGFSPPDKIQYKLDYFQEEYGEEFEDCTLVGANLPFDAMILAMKFGIYPRYTIDILDLARYFDPKQLVSVAEQAKRAGMEPKGDTNAFKGLHWEDMTYEQKIAMFKYCRHDIYLEAELFKTELPRLTNPKVELYLAHHTLELFSKPRLAFDFPLARELHYGMTKEKNIVLAKTSYTQKELSGTISFAQILTDNLPEGEVPLKFGKPTKNLIPITGEHKIIACAADDEGRKFLMEHPDENIRNIIEAKIGITSWPKWAKRVKRMAMMAKAFDGKFPVPLRYCGAHTKRWTGTGKVNPLNLGGAGRAGSGTHPLLSQVRHLLLAPEGFVLGIVDAAQIECRLLAWFAGETQLLEGFAESDKDTEYGTPDVYSKLAMDLFGGIIYKADKDRETPEDYKQLVIRRGFGKDGILGCGYSLGADTFFDRCYSNPVLRPMFDDGTFTRAFIERLIKTYRTKYTQIVKLWGDLERAYKFVTRYKNEPVELNRGLKFFAEGHTTVIELPSGSRLYYPHASVSGTGKWSDAGYEHGKVYGGMLAENIMQSVSREHLIGVIMECESLLHHVVLHTYDEVCCLIDEGNEKRAMKSIIAAMCRVPKWADGDLPLGYDSFTSKCFRK</sequence>
<comment type="caution">
    <text evidence="2">The sequence shown here is derived from an EMBL/GenBank/DDBJ whole genome shotgun (WGS) entry which is preliminary data.</text>
</comment>
<dbReference type="GO" id="GO:0003677">
    <property type="term" value="F:DNA binding"/>
    <property type="evidence" value="ECO:0007669"/>
    <property type="project" value="InterPro"/>
</dbReference>
<dbReference type="GO" id="GO:0006260">
    <property type="term" value="P:DNA replication"/>
    <property type="evidence" value="ECO:0007669"/>
    <property type="project" value="InterPro"/>
</dbReference>
<dbReference type="SUPFAM" id="SSF53098">
    <property type="entry name" value="Ribonuclease H-like"/>
    <property type="match status" value="1"/>
</dbReference>
<dbReference type="EMBL" id="LAZR01000373">
    <property type="protein sequence ID" value="KKN71944.1"/>
    <property type="molecule type" value="Genomic_DNA"/>
</dbReference>
<accession>A0A0F9SYF7</accession>
<feature type="domain" description="DNA-directed DNA polymerase family A palm" evidence="1">
    <location>
        <begin position="378"/>
        <end position="640"/>
    </location>
</feature>
<name>A0A0F9SYF7_9ZZZZ</name>
<dbReference type="SUPFAM" id="SSF56672">
    <property type="entry name" value="DNA/RNA polymerases"/>
    <property type="match status" value="1"/>
</dbReference>
<dbReference type="GO" id="GO:0003887">
    <property type="term" value="F:DNA-directed DNA polymerase activity"/>
    <property type="evidence" value="ECO:0007669"/>
    <property type="project" value="InterPro"/>
</dbReference>
<dbReference type="SMART" id="SM00482">
    <property type="entry name" value="POLAc"/>
    <property type="match status" value="1"/>
</dbReference>
<dbReference type="InterPro" id="IPR012337">
    <property type="entry name" value="RNaseH-like_sf"/>
</dbReference>
<evidence type="ECO:0000259" key="1">
    <source>
        <dbReference type="SMART" id="SM00482"/>
    </source>
</evidence>
<reference evidence="2" key="1">
    <citation type="journal article" date="2015" name="Nature">
        <title>Complex archaea that bridge the gap between prokaryotes and eukaryotes.</title>
        <authorList>
            <person name="Spang A."/>
            <person name="Saw J.H."/>
            <person name="Jorgensen S.L."/>
            <person name="Zaremba-Niedzwiedzka K."/>
            <person name="Martijn J."/>
            <person name="Lind A.E."/>
            <person name="van Eijk R."/>
            <person name="Schleper C."/>
            <person name="Guy L."/>
            <person name="Ettema T.J."/>
        </authorList>
    </citation>
    <scope>NUCLEOTIDE SEQUENCE</scope>
</reference>
<dbReference type="InterPro" id="IPR001098">
    <property type="entry name" value="DNA-dir_DNA_pol_A_palm_dom"/>
</dbReference>
<dbReference type="AlphaFoldDB" id="A0A0F9SYF7"/>
<organism evidence="2">
    <name type="scientific">marine sediment metagenome</name>
    <dbReference type="NCBI Taxonomy" id="412755"/>
    <lineage>
        <taxon>unclassified sequences</taxon>
        <taxon>metagenomes</taxon>
        <taxon>ecological metagenomes</taxon>
    </lineage>
</organism>
<dbReference type="Gene3D" id="1.10.150.20">
    <property type="entry name" value="5' to 3' exonuclease, C-terminal subdomain"/>
    <property type="match status" value="1"/>
</dbReference>
<dbReference type="InterPro" id="IPR043502">
    <property type="entry name" value="DNA/RNA_pol_sf"/>
</dbReference>